<dbReference type="PANTHER" id="PTHR21666">
    <property type="entry name" value="PEPTIDASE-RELATED"/>
    <property type="match status" value="1"/>
</dbReference>
<keyword evidence="1 3" id="KW-0732">Signal</keyword>
<feature type="compositionally biased region" description="Basic and acidic residues" evidence="2">
    <location>
        <begin position="326"/>
        <end position="337"/>
    </location>
</feature>
<dbReference type="InterPro" id="IPR016047">
    <property type="entry name" value="M23ase_b-sheet_dom"/>
</dbReference>
<keyword evidence="6" id="KW-1185">Reference proteome</keyword>
<dbReference type="PROSITE" id="PS51257">
    <property type="entry name" value="PROKAR_LIPOPROTEIN"/>
    <property type="match status" value="1"/>
</dbReference>
<proteinExistence type="predicted"/>
<organism evidence="5 6">
    <name type="scientific">Archangium lansingense</name>
    <dbReference type="NCBI Taxonomy" id="2995310"/>
    <lineage>
        <taxon>Bacteria</taxon>
        <taxon>Pseudomonadati</taxon>
        <taxon>Myxococcota</taxon>
        <taxon>Myxococcia</taxon>
        <taxon>Myxococcales</taxon>
        <taxon>Cystobacterineae</taxon>
        <taxon>Archangiaceae</taxon>
        <taxon>Archangium</taxon>
    </lineage>
</organism>
<dbReference type="Gene3D" id="2.70.70.10">
    <property type="entry name" value="Glucose Permease (Domain IIA)"/>
    <property type="match status" value="1"/>
</dbReference>
<gene>
    <name evidence="5" type="ORF">OV287_12100</name>
</gene>
<dbReference type="InterPro" id="IPR011055">
    <property type="entry name" value="Dup_hybrid_motif"/>
</dbReference>
<dbReference type="EMBL" id="JAPNKA010000001">
    <property type="protein sequence ID" value="MCY1075236.1"/>
    <property type="molecule type" value="Genomic_DNA"/>
</dbReference>
<sequence length="344" mass="37230">MRRLAALMLLILSACASPRARQKMSFDELYASKPAPSRVDAGAAAASPGGNSGKSQRARRQSAPLVDAPISEELRAALATFATQARAARSQVQRGSAMPDEQVLNWREMNTTLDAFLAQSARKTSSLDVVRARVTLEAELEEDARAYGDMPADLADAVLARMDQLAVRMAELRMLQLKPSKKPIQFAWPVDPVVITSVFGSRVHPITGEERDHLGLDLAAKRGQLVTAAARGVVVRAGWNGAHGNQVVVEHDGDITTRYSHLSRVLVTPGEVVEEGDVVGAAGRTGLATGVHLHFELWRNGRPCDPLDELGPTESGEEPSFVQRETSAEASKREGRRPIGRRPR</sequence>
<evidence type="ECO:0000313" key="5">
    <source>
        <dbReference type="EMBL" id="MCY1075236.1"/>
    </source>
</evidence>
<dbReference type="RefSeq" id="WP_267534179.1">
    <property type="nucleotide sequence ID" value="NZ_JAPNKA010000001.1"/>
</dbReference>
<feature type="compositionally biased region" description="Low complexity" evidence="2">
    <location>
        <begin position="39"/>
        <end position="55"/>
    </location>
</feature>
<feature type="region of interest" description="Disordered" evidence="2">
    <location>
        <begin position="304"/>
        <end position="344"/>
    </location>
</feature>
<dbReference type="InterPro" id="IPR050570">
    <property type="entry name" value="Cell_wall_metabolism_enzyme"/>
</dbReference>
<reference evidence="5 6" key="1">
    <citation type="submission" date="2022-11" db="EMBL/GenBank/DDBJ databases">
        <title>Minimal conservation of predation-associated metabolite biosynthetic gene clusters underscores biosynthetic potential of Myxococcota including descriptions for ten novel species: Archangium lansinium sp. nov., Myxococcus landrumus sp. nov., Nannocystis bai.</title>
        <authorList>
            <person name="Ahearne A."/>
            <person name="Stevens C."/>
            <person name="Phillips K."/>
        </authorList>
    </citation>
    <scope>NUCLEOTIDE SEQUENCE [LARGE SCALE GENOMIC DNA]</scope>
    <source>
        <strain evidence="5 6">MIWBW</strain>
    </source>
</reference>
<feature type="signal peptide" evidence="3">
    <location>
        <begin position="1"/>
        <end position="16"/>
    </location>
</feature>
<accession>A0ABT4A0W1</accession>
<evidence type="ECO:0000259" key="4">
    <source>
        <dbReference type="Pfam" id="PF01551"/>
    </source>
</evidence>
<evidence type="ECO:0000256" key="1">
    <source>
        <dbReference type="ARBA" id="ARBA00022729"/>
    </source>
</evidence>
<evidence type="ECO:0000313" key="6">
    <source>
        <dbReference type="Proteomes" id="UP001207654"/>
    </source>
</evidence>
<dbReference type="SUPFAM" id="SSF51261">
    <property type="entry name" value="Duplicated hybrid motif"/>
    <property type="match status" value="1"/>
</dbReference>
<feature type="chain" id="PRO_5045957456" evidence="3">
    <location>
        <begin position="17"/>
        <end position="344"/>
    </location>
</feature>
<dbReference type="PANTHER" id="PTHR21666:SF289">
    <property type="entry name" value="L-ALA--D-GLU ENDOPEPTIDASE"/>
    <property type="match status" value="1"/>
</dbReference>
<evidence type="ECO:0000256" key="3">
    <source>
        <dbReference type="SAM" id="SignalP"/>
    </source>
</evidence>
<name>A0ABT4A0W1_9BACT</name>
<dbReference type="CDD" id="cd12797">
    <property type="entry name" value="M23_peptidase"/>
    <property type="match status" value="1"/>
</dbReference>
<dbReference type="Proteomes" id="UP001207654">
    <property type="component" value="Unassembled WGS sequence"/>
</dbReference>
<comment type="caution">
    <text evidence="5">The sequence shown here is derived from an EMBL/GenBank/DDBJ whole genome shotgun (WGS) entry which is preliminary data.</text>
</comment>
<feature type="domain" description="M23ase beta-sheet core" evidence="4">
    <location>
        <begin position="212"/>
        <end position="306"/>
    </location>
</feature>
<evidence type="ECO:0000256" key="2">
    <source>
        <dbReference type="SAM" id="MobiDB-lite"/>
    </source>
</evidence>
<feature type="region of interest" description="Disordered" evidence="2">
    <location>
        <begin position="39"/>
        <end position="63"/>
    </location>
</feature>
<dbReference type="Pfam" id="PF01551">
    <property type="entry name" value="Peptidase_M23"/>
    <property type="match status" value="1"/>
</dbReference>
<protein>
    <submittedName>
        <fullName evidence="5">M23 family metallopeptidase</fullName>
    </submittedName>
</protein>